<keyword evidence="3" id="KW-1185">Reference proteome</keyword>
<keyword evidence="1" id="KW-1133">Transmembrane helix</keyword>
<feature type="transmembrane region" description="Helical" evidence="1">
    <location>
        <begin position="309"/>
        <end position="327"/>
    </location>
</feature>
<protein>
    <submittedName>
        <fullName evidence="2">Uncharacterized protein</fullName>
    </submittedName>
</protein>
<dbReference type="EMBL" id="FNAG01000002">
    <property type="protein sequence ID" value="SDD46675.1"/>
    <property type="molecule type" value="Genomic_DNA"/>
</dbReference>
<keyword evidence="1" id="KW-0472">Membrane</keyword>
<evidence type="ECO:0000256" key="1">
    <source>
        <dbReference type="SAM" id="Phobius"/>
    </source>
</evidence>
<name>A0A1G6V1B8_9GAMM</name>
<feature type="transmembrane region" description="Helical" evidence="1">
    <location>
        <begin position="127"/>
        <end position="148"/>
    </location>
</feature>
<evidence type="ECO:0000313" key="3">
    <source>
        <dbReference type="Proteomes" id="UP000199603"/>
    </source>
</evidence>
<feature type="transmembrane region" description="Helical" evidence="1">
    <location>
        <begin position="213"/>
        <end position="233"/>
    </location>
</feature>
<feature type="transmembrane region" description="Helical" evidence="1">
    <location>
        <begin position="183"/>
        <end position="207"/>
    </location>
</feature>
<keyword evidence="1" id="KW-0812">Transmembrane</keyword>
<reference evidence="2 3" key="1">
    <citation type="submission" date="2016-10" db="EMBL/GenBank/DDBJ databases">
        <authorList>
            <person name="de Groot N.N."/>
        </authorList>
    </citation>
    <scope>NUCLEOTIDE SEQUENCE [LARGE SCALE GENOMIC DNA]</scope>
    <source>
        <strain evidence="2 3">DSM 16957</strain>
    </source>
</reference>
<proteinExistence type="predicted"/>
<dbReference type="AlphaFoldDB" id="A0A1G6V1B8"/>
<accession>A0A1G6V1B8</accession>
<feature type="transmembrane region" description="Helical" evidence="1">
    <location>
        <begin position="22"/>
        <end position="42"/>
    </location>
</feature>
<feature type="transmembrane region" description="Helical" evidence="1">
    <location>
        <begin position="96"/>
        <end position="115"/>
    </location>
</feature>
<feature type="transmembrane region" description="Helical" evidence="1">
    <location>
        <begin position="333"/>
        <end position="354"/>
    </location>
</feature>
<dbReference type="STRING" id="265719.SAMN04488509_102568"/>
<sequence>MFSGSGSVAAGRTVPTSERSRWAISCAVGAALAIGFGLFAMAQAPQVPYADAWRFLVRFLSLPFPRSVLDSENGHLALLPHLVRWAELHVFAANQLVQTAVGMLLAASTLALAMWRLRLQALEPAHYWAMSLLLALGLFWLGNFRVLTHSSETVHAYAVTLCLFAGLALASRGGVGASAGAGFCALCASLCFGSGLAAFPALLLAMALRRARWIDYLPIVVLMTGTLALMLGLRAGGGDSAMQPLDVLGRGEALLRWLGGPALFASWPLWDPQIAAQVPNSQLRAVLEPVAAAYEQQAGQVMVARWPHLAWGLLGALGFACALLRSWRQPRPAAVMGTALAAFALCVGAMIVLVRAEYFAMHPDQLLAPRYVAWSSLFWAGLGLVLLDALRPVRAAQLACAVFALSLPSQLWMYQLAGKQKQVAERAAVAAAVGVVEPALPLGETVPEELAQALPLLQAAEAAMFAWPETQWLDRAPEPAQVSFLAPTSLQVRAVDNRLGAAGRRVEFELAGVPAARLLLIDPDGRVRGLARREAGERWLGWMRADGPNVEVRVAVLQEG</sequence>
<feature type="transmembrane region" description="Helical" evidence="1">
    <location>
        <begin position="366"/>
        <end position="387"/>
    </location>
</feature>
<feature type="transmembrane region" description="Helical" evidence="1">
    <location>
        <begin position="154"/>
        <end position="171"/>
    </location>
</feature>
<evidence type="ECO:0000313" key="2">
    <source>
        <dbReference type="EMBL" id="SDD46675.1"/>
    </source>
</evidence>
<dbReference type="Proteomes" id="UP000199603">
    <property type="component" value="Unassembled WGS sequence"/>
</dbReference>
<gene>
    <name evidence="2" type="ORF">SAMN04488509_102568</name>
</gene>
<organism evidence="2 3">
    <name type="scientific">Aquimonas voraii</name>
    <dbReference type="NCBI Taxonomy" id="265719"/>
    <lineage>
        <taxon>Bacteria</taxon>
        <taxon>Pseudomonadati</taxon>
        <taxon>Pseudomonadota</taxon>
        <taxon>Gammaproteobacteria</taxon>
        <taxon>Lysobacterales</taxon>
        <taxon>Lysobacteraceae</taxon>
        <taxon>Aquimonas</taxon>
    </lineage>
</organism>